<dbReference type="AlphaFoldDB" id="F9W1J6"/>
<dbReference type="STRING" id="1027371.GOALK_115_00020"/>
<organism evidence="2 3">
    <name type="scientific">Gordonia alkanivorans NBRC 16433</name>
    <dbReference type="NCBI Taxonomy" id="1027371"/>
    <lineage>
        <taxon>Bacteria</taxon>
        <taxon>Bacillati</taxon>
        <taxon>Actinomycetota</taxon>
        <taxon>Actinomycetes</taxon>
        <taxon>Mycobacteriales</taxon>
        <taxon>Gordoniaceae</taxon>
        <taxon>Gordonia</taxon>
    </lineage>
</organism>
<proteinExistence type="predicted"/>
<comment type="caution">
    <text evidence="2">The sequence shown here is derived from an EMBL/GenBank/DDBJ whole genome shotgun (WGS) entry which is preliminary data.</text>
</comment>
<gene>
    <name evidence="2" type="ORF">GOALK_115_00020</name>
</gene>
<dbReference type="eggNOG" id="COG1615">
    <property type="taxonomic scope" value="Bacteria"/>
</dbReference>
<accession>F9W1J6</accession>
<sequence length="134" mass="14240">MYAQAQGEEAFPRLFRVITRYEPKEREARIGYAPTTAEALRQVGITPAAGVVPGEQQSEGAPDQSEQQGGTTNPQLPTPPQGGTPERDAAVKAIGDALGALRDAQTKGDFAGYGQALDQLNKAVAQYESLPEQN</sequence>
<evidence type="ECO:0000256" key="1">
    <source>
        <dbReference type="SAM" id="MobiDB-lite"/>
    </source>
</evidence>
<evidence type="ECO:0000313" key="3">
    <source>
        <dbReference type="Proteomes" id="UP000003558"/>
    </source>
</evidence>
<name>F9W1J6_9ACTN</name>
<evidence type="ECO:0000313" key="2">
    <source>
        <dbReference type="EMBL" id="GAA14735.1"/>
    </source>
</evidence>
<dbReference type="EMBL" id="BACI01000115">
    <property type="protein sequence ID" value="GAA14735.1"/>
    <property type="molecule type" value="Genomic_DNA"/>
</dbReference>
<reference evidence="2 3" key="1">
    <citation type="submission" date="2011-05" db="EMBL/GenBank/DDBJ databases">
        <title>Whole genome shotgun sequence of Gordonia alkanivorans NBRC 16433.</title>
        <authorList>
            <person name="Hosoyama A."/>
            <person name="Nakamura S."/>
            <person name="Takarada H."/>
            <person name="Tsuchikane K."/>
            <person name="Yamazaki S."/>
            <person name="Fujita N."/>
        </authorList>
    </citation>
    <scope>NUCLEOTIDE SEQUENCE [LARGE SCALE GENOMIC DNA]</scope>
    <source>
        <strain evidence="2 3">NBRC 16433</strain>
    </source>
</reference>
<protein>
    <submittedName>
        <fullName evidence="2">Uncharacterized protein</fullName>
    </submittedName>
</protein>
<feature type="region of interest" description="Disordered" evidence="1">
    <location>
        <begin position="47"/>
        <end position="88"/>
    </location>
</feature>
<dbReference type="Proteomes" id="UP000003558">
    <property type="component" value="Unassembled WGS sequence"/>
</dbReference>